<keyword evidence="1" id="KW-0732">Signal</keyword>
<protein>
    <submittedName>
        <fullName evidence="2">Putative secreted protein</fullName>
    </submittedName>
</protein>
<organism evidence="2">
    <name type="scientific">Rhipicephalus microplus</name>
    <name type="common">Cattle tick</name>
    <name type="synonym">Boophilus microplus</name>
    <dbReference type="NCBI Taxonomy" id="6941"/>
    <lineage>
        <taxon>Eukaryota</taxon>
        <taxon>Metazoa</taxon>
        <taxon>Ecdysozoa</taxon>
        <taxon>Arthropoda</taxon>
        <taxon>Chelicerata</taxon>
        <taxon>Arachnida</taxon>
        <taxon>Acari</taxon>
        <taxon>Parasitiformes</taxon>
        <taxon>Ixodida</taxon>
        <taxon>Ixodoidea</taxon>
        <taxon>Ixodidae</taxon>
        <taxon>Rhipicephalinae</taxon>
        <taxon>Rhipicephalus</taxon>
        <taxon>Boophilus</taxon>
    </lineage>
</organism>
<proteinExistence type="predicted"/>
<dbReference type="AlphaFoldDB" id="A0A6M2DDV5"/>
<feature type="chain" id="PRO_5027032315" evidence="1">
    <location>
        <begin position="28"/>
        <end position="77"/>
    </location>
</feature>
<feature type="signal peptide" evidence="1">
    <location>
        <begin position="1"/>
        <end position="27"/>
    </location>
</feature>
<accession>A0A6M2DDV5</accession>
<evidence type="ECO:0000313" key="2">
    <source>
        <dbReference type="EMBL" id="NOV43348.1"/>
    </source>
</evidence>
<reference evidence="2" key="1">
    <citation type="submission" date="2019-09" db="EMBL/GenBank/DDBJ databases">
        <title>Organ-specific transcriptomic study of the physiology of the cattle tick, Rhipicephalus microplus.</title>
        <authorList>
            <person name="Tirloni L."/>
            <person name="Braz G."/>
            <person name="Gandara A.C.P."/>
            <person name="Sabadin G.A."/>
            <person name="da Silva R.M."/>
            <person name="Guizzo M.G."/>
            <person name="Machado J.A."/>
            <person name="Costa E.P."/>
            <person name="Gomes H.F."/>
            <person name="Moraes J."/>
            <person name="Mota M.B.S."/>
            <person name="Mesquita R.D."/>
            <person name="Alvarenga P.H."/>
            <person name="Alves F."/>
            <person name="Seixas A."/>
            <person name="da Fonseca R.N."/>
            <person name="Fogaca A."/>
            <person name="Logullo C."/>
            <person name="Tanaka A."/>
            <person name="Daffre S."/>
            <person name="Termignoni C."/>
            <person name="Vaz I.S.Jr."/>
            <person name="Oliveira P.L."/>
            <person name="Ribeiro J.M."/>
        </authorList>
    </citation>
    <scope>NUCLEOTIDE SEQUENCE</scope>
    <source>
        <strain evidence="2">Porto Alegre</strain>
    </source>
</reference>
<evidence type="ECO:0000256" key="1">
    <source>
        <dbReference type="SAM" id="SignalP"/>
    </source>
</evidence>
<name>A0A6M2DDV5_RHIMP</name>
<sequence length="77" mass="8150">MNAAAWKVIGLFTTAVLSSLLAGQAESITCDQVDEATCQSIVDPNGSLCECCPTCMKLRDSGSPFIVPFVGRRTPRA</sequence>
<dbReference type="EMBL" id="GHWJ01010611">
    <property type="protein sequence ID" value="NOV43348.1"/>
    <property type="molecule type" value="Transcribed_RNA"/>
</dbReference>